<dbReference type="InterPro" id="IPR036396">
    <property type="entry name" value="Cyt_P450_sf"/>
</dbReference>
<dbReference type="OrthoDB" id="1470350at2759"/>
<evidence type="ECO:0000256" key="27">
    <source>
        <dbReference type="ARBA" id="ARBA00050344"/>
    </source>
</evidence>
<comment type="catalytic activity">
    <reaction evidence="37">
        <text>7-dehydrocholesterol + reduced [NADPH--hemoprotein reductase] + O2 = cholesta-5,7-dien-3beta,24S-diol + oxidized [NADPH--hemoprotein reductase] + H2O + H(+)</text>
        <dbReference type="Rhea" id="RHEA:53244"/>
        <dbReference type="Rhea" id="RHEA-COMP:11964"/>
        <dbReference type="Rhea" id="RHEA-COMP:11965"/>
        <dbReference type="ChEBI" id="CHEBI:15377"/>
        <dbReference type="ChEBI" id="CHEBI:15378"/>
        <dbReference type="ChEBI" id="CHEBI:15379"/>
        <dbReference type="ChEBI" id="CHEBI:17759"/>
        <dbReference type="ChEBI" id="CHEBI:57618"/>
        <dbReference type="ChEBI" id="CHEBI:58210"/>
        <dbReference type="ChEBI" id="CHEBI:137061"/>
    </reaction>
    <physiologicalReaction direction="left-to-right" evidence="37">
        <dbReference type="Rhea" id="RHEA:53245"/>
    </physiologicalReaction>
</comment>
<comment type="similarity">
    <text evidence="6">Belongs to the cytochrome P450 family.</text>
</comment>
<evidence type="ECO:0000256" key="11">
    <source>
        <dbReference type="ARBA" id="ARBA00022824"/>
    </source>
</evidence>
<dbReference type="GO" id="GO:0098794">
    <property type="term" value="C:postsynapse"/>
    <property type="evidence" value="ECO:0007669"/>
    <property type="project" value="UniProtKB-SubCell"/>
</dbReference>
<evidence type="ECO:0000256" key="33">
    <source>
        <dbReference type="ARBA" id="ARBA00051527"/>
    </source>
</evidence>
<evidence type="ECO:0000256" key="21">
    <source>
        <dbReference type="ARBA" id="ARBA00023221"/>
    </source>
</evidence>
<accession>A7S1N9</accession>
<keyword evidence="48" id="KW-1185">Reference proteome</keyword>
<dbReference type="AlphaFoldDB" id="A7S1N9"/>
<dbReference type="STRING" id="45351.A7S1N9"/>
<comment type="pathway">
    <text evidence="5">Lipid metabolism; C21-steroid hormone metabolism.</text>
</comment>
<dbReference type="PRINTS" id="PR00385">
    <property type="entry name" value="P450"/>
</dbReference>
<evidence type="ECO:0000256" key="32">
    <source>
        <dbReference type="ARBA" id="ARBA00051503"/>
    </source>
</evidence>
<dbReference type="InterPro" id="IPR002401">
    <property type="entry name" value="Cyt_P450_E_grp-I"/>
</dbReference>
<comment type="catalytic activity">
    <reaction evidence="35">
        <text>cholestanol + reduced [NADPH--hemoprotein reductase] + O2 = (24S)-hydroxycholestanol + oxidized [NADPH--hemoprotein reductase] + H2O + H(+)</text>
        <dbReference type="Rhea" id="RHEA:53808"/>
        <dbReference type="Rhea" id="RHEA-COMP:11964"/>
        <dbReference type="Rhea" id="RHEA-COMP:11965"/>
        <dbReference type="ChEBI" id="CHEBI:15377"/>
        <dbReference type="ChEBI" id="CHEBI:15378"/>
        <dbReference type="ChEBI" id="CHEBI:15379"/>
        <dbReference type="ChEBI" id="CHEBI:57618"/>
        <dbReference type="ChEBI" id="CHEBI:58210"/>
        <dbReference type="ChEBI" id="CHEBI:86570"/>
        <dbReference type="ChEBI" id="CHEBI:137687"/>
    </reaction>
    <physiologicalReaction direction="left-to-right" evidence="35">
        <dbReference type="Rhea" id="RHEA:53809"/>
    </physiologicalReaction>
</comment>
<evidence type="ECO:0000256" key="8">
    <source>
        <dbReference type="ARBA" id="ARBA00022617"/>
    </source>
</evidence>
<dbReference type="PANTHER" id="PTHR24293:SF0">
    <property type="entry name" value="CYP46A1 PROTEIN-RELATED"/>
    <property type="match status" value="1"/>
</dbReference>
<evidence type="ECO:0000256" key="24">
    <source>
        <dbReference type="ARBA" id="ARBA00034110"/>
    </source>
</evidence>
<evidence type="ECO:0000256" key="17">
    <source>
        <dbReference type="ARBA" id="ARBA00023033"/>
    </source>
</evidence>
<evidence type="ECO:0000256" key="22">
    <source>
        <dbReference type="ARBA" id="ARBA00023273"/>
    </source>
</evidence>
<keyword evidence="7" id="KW-0153">Cholesterol metabolism</keyword>
<evidence type="ECO:0000256" key="26">
    <source>
        <dbReference type="ARBA" id="ARBA00050139"/>
    </source>
</evidence>
<keyword evidence="11" id="KW-0256">Endoplasmic reticulum</keyword>
<evidence type="ECO:0000256" key="46">
    <source>
        <dbReference type="PIRSR" id="PIRSR602401-1"/>
    </source>
</evidence>
<dbReference type="SUPFAM" id="SSF48264">
    <property type="entry name" value="Cytochrome P450"/>
    <property type="match status" value="1"/>
</dbReference>
<keyword evidence="21" id="KW-0753">Steroid metabolism</keyword>
<dbReference type="InParanoid" id="A7S1N9"/>
<dbReference type="GO" id="GO:0030425">
    <property type="term" value="C:dendrite"/>
    <property type="evidence" value="ECO:0007669"/>
    <property type="project" value="UniProtKB-SubCell"/>
</dbReference>
<keyword evidence="18" id="KW-0443">Lipid metabolism</keyword>
<evidence type="ECO:0000256" key="18">
    <source>
        <dbReference type="ARBA" id="ARBA00023098"/>
    </source>
</evidence>
<dbReference type="PhylomeDB" id="A7S1N9"/>
<evidence type="ECO:0000256" key="2">
    <source>
        <dbReference type="ARBA" id="ARBA00004111"/>
    </source>
</evidence>
<keyword evidence="10 46" id="KW-0479">Metal-binding</keyword>
<dbReference type="KEGG" id="nve:5514253"/>
<comment type="catalytic activity">
    <reaction evidence="32">
        <text>testosterone + reduced [NADPH--hemoprotein reductase] + O2 = 6beta,17beta-dihydroxyandrost-4-en-3-one + oxidized [NADPH--hemoprotein reductase] + H2O + H(+)</text>
        <dbReference type="Rhea" id="RHEA:46296"/>
        <dbReference type="Rhea" id="RHEA-COMP:11964"/>
        <dbReference type="Rhea" id="RHEA-COMP:11965"/>
        <dbReference type="ChEBI" id="CHEBI:15377"/>
        <dbReference type="ChEBI" id="CHEBI:15378"/>
        <dbReference type="ChEBI" id="CHEBI:15379"/>
        <dbReference type="ChEBI" id="CHEBI:17347"/>
        <dbReference type="ChEBI" id="CHEBI:34477"/>
        <dbReference type="ChEBI" id="CHEBI:57618"/>
        <dbReference type="ChEBI" id="CHEBI:58210"/>
    </reaction>
    <physiologicalReaction direction="left-to-right" evidence="32">
        <dbReference type="Rhea" id="RHEA:46297"/>
    </physiologicalReaction>
</comment>
<keyword evidence="19" id="KW-0472">Membrane</keyword>
<evidence type="ECO:0000256" key="45">
    <source>
        <dbReference type="ARBA" id="ARBA00080170"/>
    </source>
</evidence>
<comment type="subcellular location">
    <subcellularLocation>
        <location evidence="3">Cell projection</location>
        <location evidence="3">Dendrite</location>
    </subcellularLocation>
    <subcellularLocation>
        <location evidence="4">Endoplasmic reticulum membrane</location>
        <topology evidence="4">Single-pass membrane protein</topology>
    </subcellularLocation>
    <subcellularLocation>
        <location evidence="2">Microsome membrane</location>
        <topology evidence="2">Single-pass membrane protein</topology>
    </subcellularLocation>
    <subcellularLocation>
        <location evidence="24">Postsynapse</location>
    </subcellularLocation>
    <subcellularLocation>
        <location evidence="23">Presynapse</location>
    </subcellularLocation>
</comment>
<keyword evidence="14" id="KW-0560">Oxidoreductase</keyword>
<keyword evidence="17" id="KW-0503">Monooxygenase</keyword>
<dbReference type="Pfam" id="PF00067">
    <property type="entry name" value="p450"/>
    <property type="match status" value="1"/>
</dbReference>
<feature type="non-terminal residue" evidence="47">
    <location>
        <position position="472"/>
    </location>
</feature>
<comment type="catalytic activity">
    <reaction evidence="38">
        <text>progesterone + reduced [NADPH--hemoprotein reductase] + O2 = 17alpha-hydroxyprogesterone + oxidized [NADPH--hemoprotein reductase] + H2O + H(+)</text>
        <dbReference type="Rhea" id="RHEA:46308"/>
        <dbReference type="Rhea" id="RHEA-COMP:11964"/>
        <dbReference type="Rhea" id="RHEA-COMP:11965"/>
        <dbReference type="ChEBI" id="CHEBI:15377"/>
        <dbReference type="ChEBI" id="CHEBI:15378"/>
        <dbReference type="ChEBI" id="CHEBI:15379"/>
        <dbReference type="ChEBI" id="CHEBI:17026"/>
        <dbReference type="ChEBI" id="CHEBI:17252"/>
        <dbReference type="ChEBI" id="CHEBI:57618"/>
        <dbReference type="ChEBI" id="CHEBI:58210"/>
    </reaction>
    <physiologicalReaction direction="left-to-right" evidence="38">
        <dbReference type="Rhea" id="RHEA:46309"/>
    </physiologicalReaction>
</comment>
<evidence type="ECO:0000256" key="1">
    <source>
        <dbReference type="ARBA" id="ARBA00001971"/>
    </source>
</evidence>
<dbReference type="Proteomes" id="UP000001593">
    <property type="component" value="Unassembled WGS sequence"/>
</dbReference>
<sequence length="472" mass="54412">YLFYVHRLYSHIPSPPRDSFFFGHVPYIRRERTRGREIHEVVIEWTNKYGPIIVFWAFHNPVVFVVSPEMVKKVLVTYDLPKSTRVYEKLQFVYNQRCTGRGILTEPDPSAWHKKRTLLNPAFHRKNLMNLMSPFNVICERMIDKLSLISDGKTQVDLADELSRTTLDVIGKVAFDIDLDAIKDDNTPFPSANSSTLMGIQQQFRSPFWRINPFMYPYQQKVIKDIKFLREFGEKVILKRKAAIEKGMDMPKDVLNHLLYMCKEDVNVPMEELVDDFVTFFIAGQETTSNLLAFTVFEIGNNPDIEQRIQNEISKVLGSRQFVEYEDLGKLQYLGQTLKESLRLHPPIPGFSRFTPDAIELGGYAIPANTGIAVDVFATHRYPGVWTEPDKFNPNRFGPGSDDTITSSMFLPFANGPRTCIGKMFAEFEAKVIMARLYQEFKIKLVPGQKLLYDLHLTMRPKGGVLCTLDKR</sequence>
<evidence type="ECO:0000256" key="12">
    <source>
        <dbReference type="ARBA" id="ARBA00022848"/>
    </source>
</evidence>
<evidence type="ECO:0000256" key="7">
    <source>
        <dbReference type="ARBA" id="ARBA00022548"/>
    </source>
</evidence>
<evidence type="ECO:0000313" key="47">
    <source>
        <dbReference type="EMBL" id="EDO42395.1"/>
    </source>
</evidence>
<comment type="catalytic activity">
    <reaction evidence="28">
        <text>(24S)-hydroxycholesterol + reduced [NADPH--hemoprotein reductase] + O2 = 24S,25-dihydroxycholesterol + oxidized [NADPH--hemoprotein reductase] + H2O + H(+)</text>
        <dbReference type="Rhea" id="RHEA:46384"/>
        <dbReference type="Rhea" id="RHEA-COMP:11964"/>
        <dbReference type="Rhea" id="RHEA-COMP:11965"/>
        <dbReference type="ChEBI" id="CHEBI:15377"/>
        <dbReference type="ChEBI" id="CHEBI:15378"/>
        <dbReference type="ChEBI" id="CHEBI:15379"/>
        <dbReference type="ChEBI" id="CHEBI:34310"/>
        <dbReference type="ChEBI" id="CHEBI:57618"/>
        <dbReference type="ChEBI" id="CHEBI:58210"/>
        <dbReference type="ChEBI" id="CHEBI:86074"/>
    </reaction>
    <physiologicalReaction direction="left-to-right" evidence="28">
        <dbReference type="Rhea" id="RHEA:46385"/>
    </physiologicalReaction>
</comment>
<evidence type="ECO:0000256" key="13">
    <source>
        <dbReference type="ARBA" id="ARBA00022989"/>
    </source>
</evidence>
<keyword evidence="9" id="KW-0812">Transmembrane</keyword>
<comment type="catalytic activity">
    <reaction evidence="27">
        <text>testosterone + reduced [NADPH--hemoprotein reductase] + O2 = 2-hydroxytestosterone + oxidized [NADPH--hemoprotein reductase] + H2O + H(+)</text>
        <dbReference type="Rhea" id="RHEA:46300"/>
        <dbReference type="Rhea" id="RHEA-COMP:11964"/>
        <dbReference type="Rhea" id="RHEA-COMP:11965"/>
        <dbReference type="ChEBI" id="CHEBI:15377"/>
        <dbReference type="ChEBI" id="CHEBI:15378"/>
        <dbReference type="ChEBI" id="CHEBI:15379"/>
        <dbReference type="ChEBI" id="CHEBI:17347"/>
        <dbReference type="ChEBI" id="CHEBI:57618"/>
        <dbReference type="ChEBI" id="CHEBI:58210"/>
        <dbReference type="ChEBI" id="CHEBI:86013"/>
    </reaction>
    <physiologicalReaction direction="left-to-right" evidence="27">
        <dbReference type="Rhea" id="RHEA:46301"/>
    </physiologicalReaction>
</comment>
<comment type="catalytic activity">
    <reaction evidence="33">
        <text>4beta-hydroxycholesterol + reduced [NADPH--hemoprotein reductase] + O2 = 4beta,24S-dihydroxycholesterol + oxidized [NADPH--hemoprotein reductase] + H2O + H(+)</text>
        <dbReference type="Rhea" id="RHEA:46392"/>
        <dbReference type="Rhea" id="RHEA-COMP:11964"/>
        <dbReference type="Rhea" id="RHEA-COMP:11965"/>
        <dbReference type="ChEBI" id="CHEBI:15377"/>
        <dbReference type="ChEBI" id="CHEBI:15378"/>
        <dbReference type="ChEBI" id="CHEBI:15379"/>
        <dbReference type="ChEBI" id="CHEBI:57618"/>
        <dbReference type="ChEBI" id="CHEBI:58210"/>
        <dbReference type="ChEBI" id="CHEBI:85778"/>
        <dbReference type="ChEBI" id="CHEBI:86087"/>
    </reaction>
    <physiologicalReaction direction="left-to-right" evidence="33">
        <dbReference type="Rhea" id="RHEA:46393"/>
    </physiologicalReaction>
</comment>
<evidence type="ECO:0000256" key="40">
    <source>
        <dbReference type="ARBA" id="ARBA00054645"/>
    </source>
</evidence>
<dbReference type="FunFam" id="1.10.630.10:FF:000031">
    <property type="entry name" value="cholesterol 24-hydroxylase isoform X2"/>
    <property type="match status" value="1"/>
</dbReference>
<proteinExistence type="inferred from homology"/>
<evidence type="ECO:0000256" key="4">
    <source>
        <dbReference type="ARBA" id="ARBA00004389"/>
    </source>
</evidence>
<evidence type="ECO:0000256" key="25">
    <source>
        <dbReference type="ARBA" id="ARBA00049645"/>
    </source>
</evidence>
<dbReference type="EC" id="1.14.14.25" evidence="41"/>
<evidence type="ECO:0000256" key="3">
    <source>
        <dbReference type="ARBA" id="ARBA00004279"/>
    </source>
</evidence>
<evidence type="ECO:0000256" key="10">
    <source>
        <dbReference type="ARBA" id="ARBA00022723"/>
    </source>
</evidence>
<comment type="catalytic activity">
    <reaction evidence="29">
        <text>7-dehydrocholesterol + reduced [NADPH--hemoprotein reductase] + O2 = cholesta-5,7-dien-3beta,25-diol + oxidized [NADPH--hemoprotein reductase] + H2O + H(+)</text>
        <dbReference type="Rhea" id="RHEA:53240"/>
        <dbReference type="Rhea" id="RHEA-COMP:11964"/>
        <dbReference type="Rhea" id="RHEA-COMP:11965"/>
        <dbReference type="ChEBI" id="CHEBI:15377"/>
        <dbReference type="ChEBI" id="CHEBI:15378"/>
        <dbReference type="ChEBI" id="CHEBI:15379"/>
        <dbReference type="ChEBI" id="CHEBI:17759"/>
        <dbReference type="ChEBI" id="CHEBI:57618"/>
        <dbReference type="ChEBI" id="CHEBI:58210"/>
        <dbReference type="ChEBI" id="CHEBI:137057"/>
    </reaction>
    <physiologicalReaction direction="left-to-right" evidence="29">
        <dbReference type="Rhea" id="RHEA:53241"/>
    </physiologicalReaction>
</comment>
<evidence type="ECO:0000256" key="14">
    <source>
        <dbReference type="ARBA" id="ARBA00023002"/>
    </source>
</evidence>
<comment type="catalytic activity">
    <reaction evidence="36">
        <text>(24S)-hydroxycholesterol + reduced [NADPH--hemoprotein reductase] + O2 = (24S,25R)-24,26-dihydroxycholesterol + oxidized [NADPH--hemoprotein reductase] + H2O + H(+)</text>
        <dbReference type="Rhea" id="RHEA:46388"/>
        <dbReference type="Rhea" id="RHEA-COMP:11964"/>
        <dbReference type="Rhea" id="RHEA-COMP:11965"/>
        <dbReference type="ChEBI" id="CHEBI:15377"/>
        <dbReference type="ChEBI" id="CHEBI:15378"/>
        <dbReference type="ChEBI" id="CHEBI:15379"/>
        <dbReference type="ChEBI" id="CHEBI:34310"/>
        <dbReference type="ChEBI" id="CHEBI:57618"/>
        <dbReference type="ChEBI" id="CHEBI:58210"/>
        <dbReference type="ChEBI" id="CHEBI:86165"/>
    </reaction>
    <physiologicalReaction direction="left-to-right" evidence="36">
        <dbReference type="Rhea" id="RHEA:46389"/>
    </physiologicalReaction>
</comment>
<dbReference type="HOGENOM" id="CLU_001570_5_1_1"/>
<evidence type="ECO:0000256" key="9">
    <source>
        <dbReference type="ARBA" id="ARBA00022692"/>
    </source>
</evidence>
<comment type="function">
    <text evidence="40">P450 monooxygenase that plays a major role in cholesterol homeostasis in the brain. Primarily catalyzes the hydroxylation (with S stereochemistry) at C-24 of cholesterol side chain, triggering cholesterol diffusion out of neurons and its further degradation. By promoting constant cholesterol elimination in neurons, may activate the mevalonate pathway and coordinate the synthesis of new cholesterol and nonsterol isoprenoids involved in synaptic activity and learning. Further hydroxylates cholesterol derivatives and hormone steroids on both the ring and side chain of these molecules, converting them into active oxysterols involved in lipid signaling and biosynthesis. Acts as an epoxidase converting cholesta-5,24-dien-3beta-ol/desmosterol into (24S),25-epoxycholesterol, an abundant lipid ligand of nuclear NR1H2 and NR1H3 receptors shown to promote neurogenesis in developing brain. May also catalyze the oxidative metabolism of xenobiotics, such as clotrimazole.</text>
</comment>
<dbReference type="GO" id="GO:0098793">
    <property type="term" value="C:presynapse"/>
    <property type="evidence" value="ECO:0007669"/>
    <property type="project" value="UniProtKB-SubCell"/>
</dbReference>
<evidence type="ECO:0000256" key="30">
    <source>
        <dbReference type="ARBA" id="ARBA00050991"/>
    </source>
</evidence>
<evidence type="ECO:0000256" key="34">
    <source>
        <dbReference type="ARBA" id="ARBA00051606"/>
    </source>
</evidence>
<dbReference type="Gene3D" id="1.10.630.10">
    <property type="entry name" value="Cytochrome P450"/>
    <property type="match status" value="1"/>
</dbReference>
<reference evidence="47 48" key="1">
    <citation type="journal article" date="2007" name="Science">
        <title>Sea anemone genome reveals ancestral eumetazoan gene repertoire and genomic organization.</title>
        <authorList>
            <person name="Putnam N.H."/>
            <person name="Srivastava M."/>
            <person name="Hellsten U."/>
            <person name="Dirks B."/>
            <person name="Chapman J."/>
            <person name="Salamov A."/>
            <person name="Terry A."/>
            <person name="Shapiro H."/>
            <person name="Lindquist E."/>
            <person name="Kapitonov V.V."/>
            <person name="Jurka J."/>
            <person name="Genikhovich G."/>
            <person name="Grigoriev I.V."/>
            <person name="Lucas S.M."/>
            <person name="Steele R.E."/>
            <person name="Finnerty J.R."/>
            <person name="Technau U."/>
            <person name="Martindale M.Q."/>
            <person name="Rokhsar D.S."/>
        </authorList>
    </citation>
    <scope>NUCLEOTIDE SEQUENCE [LARGE SCALE GENOMIC DNA]</scope>
    <source>
        <strain evidence="48">CH2 X CH6</strain>
    </source>
</reference>
<evidence type="ECO:0000256" key="20">
    <source>
        <dbReference type="ARBA" id="ARBA00023166"/>
    </source>
</evidence>
<evidence type="ECO:0000256" key="23">
    <source>
        <dbReference type="ARBA" id="ARBA00034106"/>
    </source>
</evidence>
<evidence type="ECO:0000256" key="16">
    <source>
        <dbReference type="ARBA" id="ARBA00023018"/>
    </source>
</evidence>
<evidence type="ECO:0000256" key="28">
    <source>
        <dbReference type="ARBA" id="ARBA00050430"/>
    </source>
</evidence>
<comment type="pathway">
    <text evidence="25">Steroid metabolism; cholesterol degradation.</text>
</comment>
<keyword evidence="22" id="KW-0966">Cell projection</keyword>
<evidence type="ECO:0000256" key="41">
    <source>
        <dbReference type="ARBA" id="ARBA00066440"/>
    </source>
</evidence>
<keyword evidence="15 46" id="KW-0408">Iron</keyword>
<comment type="catalytic activity">
    <reaction evidence="39">
        <text>desmosterol + reduced [NADPH--hemoprotein reductase] + O2 = (24S)-25-epoxycholesterol + oxidized [NADPH--hemoprotein reductase] + H2O + H(+)</text>
        <dbReference type="Rhea" id="RHEA:53232"/>
        <dbReference type="Rhea" id="RHEA-COMP:11964"/>
        <dbReference type="Rhea" id="RHEA-COMP:11965"/>
        <dbReference type="ChEBI" id="CHEBI:15377"/>
        <dbReference type="ChEBI" id="CHEBI:15378"/>
        <dbReference type="ChEBI" id="CHEBI:15379"/>
        <dbReference type="ChEBI" id="CHEBI:17737"/>
        <dbReference type="ChEBI" id="CHEBI:41633"/>
        <dbReference type="ChEBI" id="CHEBI:57618"/>
        <dbReference type="ChEBI" id="CHEBI:58210"/>
    </reaction>
    <physiologicalReaction direction="left-to-right" evidence="39">
        <dbReference type="Rhea" id="RHEA:53233"/>
    </physiologicalReaction>
</comment>
<keyword evidence="8 46" id="KW-0349">Heme</keyword>
<evidence type="ECO:0000256" key="6">
    <source>
        <dbReference type="ARBA" id="ARBA00010617"/>
    </source>
</evidence>
<comment type="catalytic activity">
    <reaction evidence="30">
        <text>cholesterol + reduced [NADPH--hemoprotein reductase] + O2 = (24S)-hydroxycholesterol + oxidized [NADPH--hemoprotein reductase] + H2O + H(+)</text>
        <dbReference type="Rhea" id="RHEA:22716"/>
        <dbReference type="Rhea" id="RHEA-COMP:11964"/>
        <dbReference type="Rhea" id="RHEA-COMP:11965"/>
        <dbReference type="ChEBI" id="CHEBI:15377"/>
        <dbReference type="ChEBI" id="CHEBI:15378"/>
        <dbReference type="ChEBI" id="CHEBI:15379"/>
        <dbReference type="ChEBI" id="CHEBI:16113"/>
        <dbReference type="ChEBI" id="CHEBI:34310"/>
        <dbReference type="ChEBI" id="CHEBI:57618"/>
        <dbReference type="ChEBI" id="CHEBI:58210"/>
        <dbReference type="EC" id="1.14.14.25"/>
    </reaction>
    <physiologicalReaction direction="left-to-right" evidence="30">
        <dbReference type="Rhea" id="RHEA:22717"/>
    </physiologicalReaction>
</comment>
<evidence type="ECO:0000256" key="42">
    <source>
        <dbReference type="ARBA" id="ARBA00068948"/>
    </source>
</evidence>
<keyword evidence="12" id="KW-0492">Microsome</keyword>
<evidence type="ECO:0000256" key="19">
    <source>
        <dbReference type="ARBA" id="ARBA00023136"/>
    </source>
</evidence>
<protein>
    <recommendedName>
        <fullName evidence="42">Cholesterol 24-hydroxylase</fullName>
        <ecNumber evidence="41">1.14.14.25</ecNumber>
    </recommendedName>
    <alternativeName>
        <fullName evidence="44">Cholesterol 24-monooxygenase</fullName>
    </alternativeName>
    <alternativeName>
        <fullName evidence="43">Cholesterol 24S-hydroxylase</fullName>
    </alternativeName>
    <alternativeName>
        <fullName evidence="45">Cytochrome P450 46A1</fullName>
    </alternativeName>
</protein>
<dbReference type="PRINTS" id="PR00463">
    <property type="entry name" value="EP450I"/>
</dbReference>
<evidence type="ECO:0000256" key="31">
    <source>
        <dbReference type="ARBA" id="ARBA00051188"/>
    </source>
</evidence>
<evidence type="ECO:0000256" key="39">
    <source>
        <dbReference type="ARBA" id="ARBA00052870"/>
    </source>
</evidence>
<evidence type="ECO:0000256" key="36">
    <source>
        <dbReference type="ARBA" id="ARBA00051763"/>
    </source>
</evidence>
<keyword evidence="20" id="KW-1207">Sterol metabolism</keyword>
<dbReference type="OMA" id="HHEIRIA"/>
<evidence type="ECO:0000256" key="29">
    <source>
        <dbReference type="ARBA" id="ARBA00050696"/>
    </source>
</evidence>
<dbReference type="eggNOG" id="KOG0157">
    <property type="taxonomic scope" value="Eukaryota"/>
</dbReference>
<dbReference type="EMBL" id="DS469565">
    <property type="protein sequence ID" value="EDO42395.1"/>
    <property type="molecule type" value="Genomic_DNA"/>
</dbReference>
<dbReference type="GO" id="GO:0006707">
    <property type="term" value="P:cholesterol catabolic process"/>
    <property type="evidence" value="ECO:0000318"/>
    <property type="project" value="GO_Central"/>
</dbReference>
<evidence type="ECO:0000256" key="37">
    <source>
        <dbReference type="ARBA" id="ARBA00051817"/>
    </source>
</evidence>
<dbReference type="GO" id="GO:0020037">
    <property type="term" value="F:heme binding"/>
    <property type="evidence" value="ECO:0000318"/>
    <property type="project" value="GO_Central"/>
</dbReference>
<dbReference type="PANTHER" id="PTHR24293">
    <property type="entry name" value="CYTOCHROME P450 FAMILY 46 SUBFAMILY A"/>
    <property type="match status" value="1"/>
</dbReference>
<evidence type="ECO:0000256" key="35">
    <source>
        <dbReference type="ARBA" id="ARBA00051748"/>
    </source>
</evidence>
<dbReference type="CDD" id="cd20613">
    <property type="entry name" value="CYP46A1-like"/>
    <property type="match status" value="1"/>
</dbReference>
<comment type="catalytic activity">
    <reaction evidence="26">
        <text>desmosterol + reduced [NADPH--hemoprotein reductase] + O2 = (24Z),26-hydroxydesmosterol + oxidized [NADPH--hemoprotein reductase] + H2O + H(+)</text>
        <dbReference type="Rhea" id="RHEA:53236"/>
        <dbReference type="Rhea" id="RHEA-COMP:11964"/>
        <dbReference type="Rhea" id="RHEA-COMP:11965"/>
        <dbReference type="ChEBI" id="CHEBI:15377"/>
        <dbReference type="ChEBI" id="CHEBI:15378"/>
        <dbReference type="ChEBI" id="CHEBI:15379"/>
        <dbReference type="ChEBI" id="CHEBI:17737"/>
        <dbReference type="ChEBI" id="CHEBI:57618"/>
        <dbReference type="ChEBI" id="CHEBI:58210"/>
        <dbReference type="ChEBI" id="CHEBI:137053"/>
    </reaction>
    <physiologicalReaction direction="left-to-right" evidence="26">
        <dbReference type="Rhea" id="RHEA:53237"/>
    </physiologicalReaction>
</comment>
<dbReference type="GO" id="GO:0033781">
    <property type="term" value="F:cholesterol 24-hydroxylase activity"/>
    <property type="evidence" value="ECO:0000318"/>
    <property type="project" value="GO_Central"/>
</dbReference>
<dbReference type="GO" id="GO:0005506">
    <property type="term" value="F:iron ion binding"/>
    <property type="evidence" value="ECO:0007669"/>
    <property type="project" value="InterPro"/>
</dbReference>
<name>A7S1N9_NEMVE</name>
<evidence type="ECO:0000313" key="48">
    <source>
        <dbReference type="Proteomes" id="UP000001593"/>
    </source>
</evidence>
<comment type="cofactor">
    <cofactor evidence="1 46">
        <name>heme</name>
        <dbReference type="ChEBI" id="CHEBI:30413"/>
    </cofactor>
</comment>
<evidence type="ECO:0000256" key="43">
    <source>
        <dbReference type="ARBA" id="ARBA00077287"/>
    </source>
</evidence>
<dbReference type="InterPro" id="IPR001128">
    <property type="entry name" value="Cyt_P450"/>
</dbReference>
<evidence type="ECO:0000256" key="44">
    <source>
        <dbReference type="ARBA" id="ARBA00079170"/>
    </source>
</evidence>
<comment type="catalytic activity">
    <reaction evidence="31">
        <text>testosterone + reduced [NADPH--hemoprotein reductase] + O2 = 16beta,17beta-dihydroxyandrost-4-en-3-one + oxidized [NADPH--hemoprotein reductase] + H2O + H(+)</text>
        <dbReference type="Rhea" id="RHEA:46304"/>
        <dbReference type="Rhea" id="RHEA-COMP:11964"/>
        <dbReference type="Rhea" id="RHEA-COMP:11965"/>
        <dbReference type="ChEBI" id="CHEBI:15377"/>
        <dbReference type="ChEBI" id="CHEBI:15378"/>
        <dbReference type="ChEBI" id="CHEBI:15379"/>
        <dbReference type="ChEBI" id="CHEBI:17347"/>
        <dbReference type="ChEBI" id="CHEBI:57618"/>
        <dbReference type="ChEBI" id="CHEBI:58210"/>
        <dbReference type="ChEBI" id="CHEBI:83027"/>
    </reaction>
    <physiologicalReaction direction="left-to-right" evidence="31">
        <dbReference type="Rhea" id="RHEA:46305"/>
    </physiologicalReaction>
</comment>
<evidence type="ECO:0000256" key="5">
    <source>
        <dbReference type="ARBA" id="ARBA00005108"/>
    </source>
</evidence>
<organism evidence="47 48">
    <name type="scientific">Nematostella vectensis</name>
    <name type="common">Starlet sea anemone</name>
    <dbReference type="NCBI Taxonomy" id="45351"/>
    <lineage>
        <taxon>Eukaryota</taxon>
        <taxon>Metazoa</taxon>
        <taxon>Cnidaria</taxon>
        <taxon>Anthozoa</taxon>
        <taxon>Hexacorallia</taxon>
        <taxon>Actiniaria</taxon>
        <taxon>Edwardsiidae</taxon>
        <taxon>Nematostella</taxon>
    </lineage>
</organism>
<evidence type="ECO:0000256" key="15">
    <source>
        <dbReference type="ARBA" id="ARBA00023004"/>
    </source>
</evidence>
<feature type="binding site" description="axial binding residue" evidence="46">
    <location>
        <position position="420"/>
    </location>
    <ligand>
        <name>heme</name>
        <dbReference type="ChEBI" id="CHEBI:30413"/>
    </ligand>
    <ligandPart>
        <name>Fe</name>
        <dbReference type="ChEBI" id="CHEBI:18248"/>
    </ligandPart>
</feature>
<keyword evidence="16" id="KW-0770">Synapse</keyword>
<dbReference type="GO" id="GO:0005789">
    <property type="term" value="C:endoplasmic reticulum membrane"/>
    <property type="evidence" value="ECO:0007669"/>
    <property type="project" value="UniProtKB-SubCell"/>
</dbReference>
<keyword evidence="13" id="KW-1133">Transmembrane helix</keyword>
<comment type="catalytic activity">
    <reaction evidence="34">
        <text>7alpha-hydroxycholesterol + reduced [NADPH--hemoprotein reductase] + O2 = (24S)-7alpha-dihydroxycholesterol + oxidized [NADPH--hemoprotein reductase] + H2O + H(+)</text>
        <dbReference type="Rhea" id="RHEA:46380"/>
        <dbReference type="Rhea" id="RHEA-COMP:11964"/>
        <dbReference type="Rhea" id="RHEA-COMP:11965"/>
        <dbReference type="ChEBI" id="CHEBI:15377"/>
        <dbReference type="ChEBI" id="CHEBI:15378"/>
        <dbReference type="ChEBI" id="CHEBI:15379"/>
        <dbReference type="ChEBI" id="CHEBI:17500"/>
        <dbReference type="ChEBI" id="CHEBI:37640"/>
        <dbReference type="ChEBI" id="CHEBI:57618"/>
        <dbReference type="ChEBI" id="CHEBI:58210"/>
    </reaction>
    <physiologicalReaction direction="left-to-right" evidence="34">
        <dbReference type="Rhea" id="RHEA:46381"/>
    </physiologicalReaction>
</comment>
<gene>
    <name evidence="47" type="ORF">NEMVEDRAFT_v1g101023</name>
</gene>
<evidence type="ECO:0000256" key="38">
    <source>
        <dbReference type="ARBA" id="ARBA00052074"/>
    </source>
</evidence>
<dbReference type="InterPro" id="IPR039983">
    <property type="entry name" value="CYP46A1"/>
</dbReference>